<organism evidence="2 3">
    <name type="scientific">Thermogutta terrifontis</name>
    <dbReference type="NCBI Taxonomy" id="1331910"/>
    <lineage>
        <taxon>Bacteria</taxon>
        <taxon>Pseudomonadati</taxon>
        <taxon>Planctomycetota</taxon>
        <taxon>Planctomycetia</taxon>
        <taxon>Pirellulales</taxon>
        <taxon>Thermoguttaceae</taxon>
        <taxon>Thermogutta</taxon>
    </lineage>
</organism>
<dbReference type="EMBL" id="CP018477">
    <property type="protein sequence ID" value="ASV74416.1"/>
    <property type="molecule type" value="Genomic_DNA"/>
</dbReference>
<accession>A0A286REM9</accession>
<proteinExistence type="predicted"/>
<feature type="region of interest" description="Disordered" evidence="1">
    <location>
        <begin position="1"/>
        <end position="20"/>
    </location>
</feature>
<gene>
    <name evidence="2" type="ORF">THTE_1814</name>
</gene>
<sequence>MNPDAISPDSAISQPSEEGPVQVFVDRRKNPHGAPPDGRERRQFGNSYADLSPEARELGQAIDAYKLRHHRRFINYEELLAVIKSLGYHK</sequence>
<reference evidence="2 3" key="1">
    <citation type="journal article" name="Front. Microbiol.">
        <title>Sugar Metabolism of the First Thermophilic Planctomycete Thermogutta terrifontis: Comparative Genomic and Transcriptomic Approaches.</title>
        <authorList>
            <person name="Elcheninov A.G."/>
            <person name="Menzel P."/>
            <person name="Gudbergsdottir S.R."/>
            <person name="Slesarev A.I."/>
            <person name="Kadnikov V.V."/>
            <person name="Krogh A."/>
            <person name="Bonch-Osmolovskaya E.A."/>
            <person name="Peng X."/>
            <person name="Kublanov I.V."/>
        </authorList>
    </citation>
    <scope>NUCLEOTIDE SEQUENCE [LARGE SCALE GENOMIC DNA]</scope>
    <source>
        <strain evidence="2 3">R1</strain>
    </source>
</reference>
<dbReference type="KEGG" id="ttf:THTE_1814"/>
<name>A0A286REM9_9BACT</name>
<evidence type="ECO:0000313" key="3">
    <source>
        <dbReference type="Proteomes" id="UP000215086"/>
    </source>
</evidence>
<evidence type="ECO:0000313" key="2">
    <source>
        <dbReference type="EMBL" id="ASV74416.1"/>
    </source>
</evidence>
<evidence type="ECO:0000256" key="1">
    <source>
        <dbReference type="SAM" id="MobiDB-lite"/>
    </source>
</evidence>
<dbReference type="RefSeq" id="WP_237260222.1">
    <property type="nucleotide sequence ID" value="NZ_CP018477.1"/>
</dbReference>
<keyword evidence="3" id="KW-1185">Reference proteome</keyword>
<dbReference type="AlphaFoldDB" id="A0A286REM9"/>
<dbReference type="Proteomes" id="UP000215086">
    <property type="component" value="Chromosome"/>
</dbReference>
<protein>
    <submittedName>
        <fullName evidence="2">Uncharacterized protein</fullName>
    </submittedName>
</protein>